<evidence type="ECO:0000256" key="1">
    <source>
        <dbReference type="SAM" id="MobiDB-lite"/>
    </source>
</evidence>
<protein>
    <submittedName>
        <fullName evidence="2">Uncharacterized protein</fullName>
    </submittedName>
</protein>
<dbReference type="Proteomes" id="UP000006591">
    <property type="component" value="Chromosome 3"/>
</dbReference>
<reference evidence="2" key="1">
    <citation type="submission" date="2015-04" db="UniProtKB">
        <authorList>
            <consortium name="EnsemblPlants"/>
        </authorList>
    </citation>
    <scope>IDENTIFICATION</scope>
    <source>
        <strain evidence="2">SL10</strain>
    </source>
</reference>
<name>A0A0E0GLX3_ORYNI</name>
<feature type="region of interest" description="Disordered" evidence="1">
    <location>
        <begin position="48"/>
        <end position="118"/>
    </location>
</feature>
<dbReference type="Gramene" id="ONIVA03G17130.1">
    <property type="protein sequence ID" value="ONIVA03G17130.1"/>
    <property type="gene ID" value="ONIVA03G17130"/>
</dbReference>
<dbReference type="AlphaFoldDB" id="A0A0E0GLX3"/>
<feature type="compositionally biased region" description="Polar residues" evidence="1">
    <location>
        <begin position="107"/>
        <end position="118"/>
    </location>
</feature>
<keyword evidence="3" id="KW-1185">Reference proteome</keyword>
<organism evidence="2">
    <name type="scientific">Oryza nivara</name>
    <name type="common">Indian wild rice</name>
    <name type="synonym">Oryza sativa f. spontanea</name>
    <dbReference type="NCBI Taxonomy" id="4536"/>
    <lineage>
        <taxon>Eukaryota</taxon>
        <taxon>Viridiplantae</taxon>
        <taxon>Streptophyta</taxon>
        <taxon>Embryophyta</taxon>
        <taxon>Tracheophyta</taxon>
        <taxon>Spermatophyta</taxon>
        <taxon>Magnoliopsida</taxon>
        <taxon>Liliopsida</taxon>
        <taxon>Poales</taxon>
        <taxon>Poaceae</taxon>
        <taxon>BOP clade</taxon>
        <taxon>Oryzoideae</taxon>
        <taxon>Oryzeae</taxon>
        <taxon>Oryzinae</taxon>
        <taxon>Oryza</taxon>
    </lineage>
</organism>
<reference evidence="2" key="2">
    <citation type="submission" date="2018-04" db="EMBL/GenBank/DDBJ databases">
        <title>OnivRS2 (Oryza nivara Reference Sequence Version 2).</title>
        <authorList>
            <person name="Zhang J."/>
            <person name="Kudrna D."/>
            <person name="Lee S."/>
            <person name="Talag J."/>
            <person name="Rajasekar S."/>
            <person name="Welchert J."/>
            <person name="Hsing Y.-I."/>
            <person name="Wing R.A."/>
        </authorList>
    </citation>
    <scope>NUCLEOTIDE SEQUENCE [LARGE SCALE GENOMIC DNA]</scope>
    <source>
        <strain evidence="2">SL10</strain>
    </source>
</reference>
<dbReference type="HOGENOM" id="CLU_2076870_0_0_1"/>
<proteinExistence type="predicted"/>
<dbReference type="EnsemblPlants" id="ONIVA03G17130.1">
    <property type="protein sequence ID" value="ONIVA03G17130.1"/>
    <property type="gene ID" value="ONIVA03G17130"/>
</dbReference>
<accession>A0A0E0GLX3</accession>
<sequence>MSPTVDRKLEKEKELQRFTKVPLAVERKEERGEREAPEKVKLGGVCARRRRVVSAQGRKTTGEEDSGVASPRVGSVGGGKLRAREAILSMPLSPPSHQQRRPPPSLASRTNSSPLNFA</sequence>
<evidence type="ECO:0000313" key="3">
    <source>
        <dbReference type="Proteomes" id="UP000006591"/>
    </source>
</evidence>
<evidence type="ECO:0000313" key="2">
    <source>
        <dbReference type="EnsemblPlants" id="ONIVA03G17130.1"/>
    </source>
</evidence>